<dbReference type="Pfam" id="PF00515">
    <property type="entry name" value="TPR_1"/>
    <property type="match status" value="1"/>
</dbReference>
<dbReference type="Gene3D" id="1.25.40.10">
    <property type="entry name" value="Tetratricopeptide repeat domain"/>
    <property type="match status" value="1"/>
</dbReference>
<dbReference type="GO" id="GO:0046813">
    <property type="term" value="P:receptor-mediated virion attachment to host cell"/>
    <property type="evidence" value="ECO:0007669"/>
    <property type="project" value="TreeGrafter"/>
</dbReference>
<gene>
    <name evidence="4" type="ORF">CEN50_22215</name>
</gene>
<dbReference type="AlphaFoldDB" id="A0A2N6KAR2"/>
<name>A0A2N6KAR2_9CYAN</name>
<dbReference type="GO" id="GO:0009279">
    <property type="term" value="C:cell outer membrane"/>
    <property type="evidence" value="ECO:0007669"/>
    <property type="project" value="TreeGrafter"/>
</dbReference>
<dbReference type="InterPro" id="IPR050498">
    <property type="entry name" value="Ycf3"/>
</dbReference>
<feature type="repeat" description="TPR" evidence="3">
    <location>
        <begin position="12"/>
        <end position="45"/>
    </location>
</feature>
<dbReference type="PROSITE" id="PS50005">
    <property type="entry name" value="TPR"/>
    <property type="match status" value="1"/>
</dbReference>
<keyword evidence="1" id="KW-0677">Repeat</keyword>
<dbReference type="SMART" id="SM00028">
    <property type="entry name" value="TPR"/>
    <property type="match status" value="2"/>
</dbReference>
<evidence type="ECO:0000313" key="4">
    <source>
        <dbReference type="EMBL" id="PLZ95478.1"/>
    </source>
</evidence>
<evidence type="ECO:0000313" key="5">
    <source>
        <dbReference type="Proteomes" id="UP000235025"/>
    </source>
</evidence>
<protein>
    <submittedName>
        <fullName evidence="4">Uncharacterized protein</fullName>
    </submittedName>
</protein>
<dbReference type="SUPFAM" id="SSF48452">
    <property type="entry name" value="TPR-like"/>
    <property type="match status" value="1"/>
</dbReference>
<comment type="caution">
    <text evidence="4">The sequence shown here is derived from an EMBL/GenBank/DDBJ whole genome shotgun (WGS) entry which is preliminary data.</text>
</comment>
<evidence type="ECO:0000256" key="3">
    <source>
        <dbReference type="PROSITE-ProRule" id="PRU00339"/>
    </source>
</evidence>
<dbReference type="EMBL" id="NMQA01000303">
    <property type="protein sequence ID" value="PLZ95478.1"/>
    <property type="molecule type" value="Genomic_DNA"/>
</dbReference>
<evidence type="ECO:0000256" key="1">
    <source>
        <dbReference type="ARBA" id="ARBA00022737"/>
    </source>
</evidence>
<sequence>MNQALKINPQDATAYNNRGAARYLSGDKQGAIEDFNQAIEINPNNANAYKNRGNIRAESGDKNGGIQDLQKAAELFQRQGNNESYKKTLELILKYQ</sequence>
<dbReference type="PROSITE" id="PS50293">
    <property type="entry name" value="TPR_REGION"/>
    <property type="match status" value="1"/>
</dbReference>
<accession>A0A2N6KAR2</accession>
<dbReference type="Proteomes" id="UP000235025">
    <property type="component" value="Unassembled WGS sequence"/>
</dbReference>
<dbReference type="InterPro" id="IPR019734">
    <property type="entry name" value="TPR_rpt"/>
</dbReference>
<dbReference type="InterPro" id="IPR011990">
    <property type="entry name" value="TPR-like_helical_dom_sf"/>
</dbReference>
<dbReference type="PANTHER" id="PTHR44858:SF1">
    <property type="entry name" value="UDP-N-ACETYLGLUCOSAMINE--PEPTIDE N-ACETYLGLUCOSAMINYLTRANSFERASE SPINDLY-RELATED"/>
    <property type="match status" value="1"/>
</dbReference>
<keyword evidence="2 3" id="KW-0802">TPR repeat</keyword>
<reference evidence="4 5" key="1">
    <citation type="submission" date="2017-07" db="EMBL/GenBank/DDBJ databases">
        <title>Genomes of Fischerella (Mastigocladus) sp. strains.</title>
        <authorList>
            <person name="Miller S.R."/>
        </authorList>
    </citation>
    <scope>NUCLEOTIDE SEQUENCE [LARGE SCALE GENOMIC DNA]</scope>
    <source>
        <strain evidence="4 5">CCMEE 5268</strain>
    </source>
</reference>
<evidence type="ECO:0000256" key="2">
    <source>
        <dbReference type="ARBA" id="ARBA00022803"/>
    </source>
</evidence>
<proteinExistence type="predicted"/>
<dbReference type="PANTHER" id="PTHR44858">
    <property type="entry name" value="TETRATRICOPEPTIDE REPEAT PROTEIN 6"/>
    <property type="match status" value="1"/>
</dbReference>
<organism evidence="4 5">
    <name type="scientific">Fischerella thermalis CCMEE 5268</name>
    <dbReference type="NCBI Taxonomy" id="2019662"/>
    <lineage>
        <taxon>Bacteria</taxon>
        <taxon>Bacillati</taxon>
        <taxon>Cyanobacteriota</taxon>
        <taxon>Cyanophyceae</taxon>
        <taxon>Nostocales</taxon>
        <taxon>Hapalosiphonaceae</taxon>
        <taxon>Fischerella</taxon>
    </lineage>
</organism>